<dbReference type="Pfam" id="PF12079">
    <property type="entry name" value="DUF3558"/>
    <property type="match status" value="1"/>
</dbReference>
<comment type="caution">
    <text evidence="1">The sequence shown here is derived from an EMBL/GenBank/DDBJ whole genome shotgun (WGS) entry which is preliminary data.</text>
</comment>
<accession>A0A9X2IZL2</accession>
<dbReference type="Proteomes" id="UP001139157">
    <property type="component" value="Unassembled WGS sequence"/>
</dbReference>
<proteinExistence type="predicted"/>
<organism evidence="1 2">
    <name type="scientific">Nocardia pulmonis</name>
    <dbReference type="NCBI Taxonomy" id="2951408"/>
    <lineage>
        <taxon>Bacteria</taxon>
        <taxon>Bacillati</taxon>
        <taxon>Actinomycetota</taxon>
        <taxon>Actinomycetes</taxon>
        <taxon>Mycobacteriales</taxon>
        <taxon>Nocardiaceae</taxon>
        <taxon>Nocardia</taxon>
    </lineage>
</organism>
<gene>
    <name evidence="1" type="ORF">NDR86_32370</name>
</gene>
<dbReference type="InterPro" id="IPR024520">
    <property type="entry name" value="DUF3558"/>
</dbReference>
<dbReference type="EMBL" id="JAMRXG010000020">
    <property type="protein sequence ID" value="MCM6778192.1"/>
    <property type="molecule type" value="Genomic_DNA"/>
</dbReference>
<name>A0A9X2IZL2_9NOCA</name>
<keyword evidence="2" id="KW-1185">Reference proteome</keyword>
<sequence>MVATAVTSLAVLAGCNGSPAPSPRATPVTTPPPGPMPTFDLCKALSEDFLSKQGLTATLTIPRGENELGMDRNGCVIGKGEEPSRLLFGFYVTDRNVEYMKAISAELPFRETTIDGRVTGILGPSKIGECKALSNLSGGGGILISGQFVKDPCEKVVEMADTLLPLMPR</sequence>
<evidence type="ECO:0000313" key="2">
    <source>
        <dbReference type="Proteomes" id="UP001139157"/>
    </source>
</evidence>
<evidence type="ECO:0000313" key="1">
    <source>
        <dbReference type="EMBL" id="MCM6778192.1"/>
    </source>
</evidence>
<dbReference type="AlphaFoldDB" id="A0A9X2IZL2"/>
<protein>
    <submittedName>
        <fullName evidence="1">DUF3558 family protein</fullName>
    </submittedName>
</protein>
<reference evidence="1" key="1">
    <citation type="submission" date="2022-06" db="EMBL/GenBank/DDBJ databases">
        <title>Novel species in genus nocardia.</title>
        <authorList>
            <person name="Li F."/>
        </authorList>
    </citation>
    <scope>NUCLEOTIDE SEQUENCE</scope>
    <source>
        <strain evidence="1">CDC141</strain>
    </source>
</reference>
<dbReference type="RefSeq" id="WP_251917778.1">
    <property type="nucleotide sequence ID" value="NZ_JAMRXG010000020.1"/>
</dbReference>